<comment type="cofactor">
    <cofactor evidence="1 3">
        <name>heme</name>
        <dbReference type="ChEBI" id="CHEBI:30413"/>
    </cofactor>
</comment>
<dbReference type="GO" id="GO:0020037">
    <property type="term" value="F:heme binding"/>
    <property type="evidence" value="ECO:0007669"/>
    <property type="project" value="InterPro"/>
</dbReference>
<evidence type="ECO:0000256" key="4">
    <source>
        <dbReference type="RuleBase" id="RU000461"/>
    </source>
</evidence>
<keyword evidence="3 4" id="KW-0349">Heme</keyword>
<dbReference type="GO" id="GO:0016705">
    <property type="term" value="F:oxidoreductase activity, acting on paired donors, with incorporation or reduction of molecular oxygen"/>
    <property type="evidence" value="ECO:0007669"/>
    <property type="project" value="InterPro"/>
</dbReference>
<comment type="similarity">
    <text evidence="2 4">Belongs to the cytochrome P450 family.</text>
</comment>
<dbReference type="Gene3D" id="1.10.630.10">
    <property type="entry name" value="Cytochrome P450"/>
    <property type="match status" value="1"/>
</dbReference>
<dbReference type="PRINTS" id="PR00385">
    <property type="entry name" value="P450"/>
</dbReference>
<dbReference type="AlphaFoldDB" id="A0A542DS66"/>
<keyword evidence="4" id="KW-0503">Monooxygenase</keyword>
<gene>
    <name evidence="5" type="ORF">FB471_5687</name>
</gene>
<reference evidence="5 6" key="1">
    <citation type="submission" date="2019-06" db="EMBL/GenBank/DDBJ databases">
        <title>Sequencing the genomes of 1000 actinobacteria strains.</title>
        <authorList>
            <person name="Klenk H.-P."/>
        </authorList>
    </citation>
    <scope>NUCLEOTIDE SEQUENCE [LARGE SCALE GENOMIC DNA]</scope>
    <source>
        <strain evidence="5 6">DSM 45679</strain>
    </source>
</reference>
<dbReference type="PRINTS" id="PR00463">
    <property type="entry name" value="EP450I"/>
</dbReference>
<evidence type="ECO:0000313" key="5">
    <source>
        <dbReference type="EMBL" id="TQJ05844.1"/>
    </source>
</evidence>
<comment type="caution">
    <text evidence="5">The sequence shown here is derived from an EMBL/GenBank/DDBJ whole genome shotgun (WGS) entry which is preliminary data.</text>
</comment>
<dbReference type="InterPro" id="IPR017972">
    <property type="entry name" value="Cyt_P450_CS"/>
</dbReference>
<dbReference type="EMBL" id="VFML01000001">
    <property type="protein sequence ID" value="TQJ05844.1"/>
    <property type="molecule type" value="Genomic_DNA"/>
</dbReference>
<evidence type="ECO:0000256" key="2">
    <source>
        <dbReference type="ARBA" id="ARBA00010617"/>
    </source>
</evidence>
<dbReference type="GO" id="GO:0005506">
    <property type="term" value="F:iron ion binding"/>
    <property type="evidence" value="ECO:0007669"/>
    <property type="project" value="InterPro"/>
</dbReference>
<proteinExistence type="inferred from homology"/>
<dbReference type="InterPro" id="IPR050121">
    <property type="entry name" value="Cytochrome_P450_monoxygenase"/>
</dbReference>
<name>A0A542DS66_AMYCI</name>
<protein>
    <recommendedName>
        <fullName evidence="7">Cytochrome P450</fullName>
    </recommendedName>
</protein>
<dbReference type="PANTHER" id="PTHR24305:SF166">
    <property type="entry name" value="CYTOCHROME P450 12A4, MITOCHONDRIAL-RELATED"/>
    <property type="match status" value="1"/>
</dbReference>
<keyword evidence="3 4" id="KW-0408">Iron</keyword>
<keyword evidence="4" id="KW-0560">Oxidoreductase</keyword>
<organism evidence="5 6">
    <name type="scientific">Amycolatopsis cihanbeyliensis</name>
    <dbReference type="NCBI Taxonomy" id="1128664"/>
    <lineage>
        <taxon>Bacteria</taxon>
        <taxon>Bacillati</taxon>
        <taxon>Actinomycetota</taxon>
        <taxon>Actinomycetes</taxon>
        <taxon>Pseudonocardiales</taxon>
        <taxon>Pseudonocardiaceae</taxon>
        <taxon>Amycolatopsis</taxon>
    </lineage>
</organism>
<dbReference type="Pfam" id="PF00067">
    <property type="entry name" value="p450"/>
    <property type="match status" value="1"/>
</dbReference>
<sequence length="407" mass="44542">MALRPLPYLNAKAGSAEGMVELRPGPPPRMLVWHPEAVEKIFRSDRRLSHPGSRSLTPLFGAGSLLWADGERHAAYRRVLGPALRGRALAGYREIIAAQARAAIDRLRPGTVVPLAAWTRVLALRIIGRIVLGNPEPGMLAEFGGWLRGAFGSPWRGLAYRLLGVGLPRPGPELDRALVRAARAGHADGQDTLASLLLAGDGPVGEIDDGELRDQVVSLLFAGHETTATAMTWTLLWLDRRQRLRDEVLAELAATEDDGSDAGRMPLLQAVIQEALRLTPSAAIGENRRLTEETGLCGRRFPAGTTCTLSIYLAHRRPESFADPELFDPNRFLGGRTPPRHYFPFGGGTRRCPGSQLAELEIRMVVAALLRRRQWRCVDPGAARPLIRGNLLLPHPSPRIRITGRRA</sequence>
<dbReference type="PANTHER" id="PTHR24305">
    <property type="entry name" value="CYTOCHROME P450"/>
    <property type="match status" value="1"/>
</dbReference>
<dbReference type="InterPro" id="IPR036396">
    <property type="entry name" value="Cyt_P450_sf"/>
</dbReference>
<evidence type="ECO:0000313" key="6">
    <source>
        <dbReference type="Proteomes" id="UP000320876"/>
    </source>
</evidence>
<keyword evidence="3 4" id="KW-0479">Metal-binding</keyword>
<evidence type="ECO:0000256" key="1">
    <source>
        <dbReference type="ARBA" id="ARBA00001971"/>
    </source>
</evidence>
<dbReference type="InterPro" id="IPR001128">
    <property type="entry name" value="Cyt_P450"/>
</dbReference>
<feature type="binding site" description="axial binding residue" evidence="3">
    <location>
        <position position="352"/>
    </location>
    <ligand>
        <name>heme</name>
        <dbReference type="ChEBI" id="CHEBI:30413"/>
    </ligand>
    <ligandPart>
        <name>Fe</name>
        <dbReference type="ChEBI" id="CHEBI:18248"/>
    </ligandPart>
</feature>
<dbReference type="SUPFAM" id="SSF48264">
    <property type="entry name" value="Cytochrome P450"/>
    <property type="match status" value="1"/>
</dbReference>
<accession>A0A542DS66</accession>
<dbReference type="PROSITE" id="PS00086">
    <property type="entry name" value="CYTOCHROME_P450"/>
    <property type="match status" value="1"/>
</dbReference>
<evidence type="ECO:0000256" key="3">
    <source>
        <dbReference type="PIRSR" id="PIRSR602401-1"/>
    </source>
</evidence>
<dbReference type="GO" id="GO:0004497">
    <property type="term" value="F:monooxygenase activity"/>
    <property type="evidence" value="ECO:0007669"/>
    <property type="project" value="UniProtKB-KW"/>
</dbReference>
<evidence type="ECO:0008006" key="7">
    <source>
        <dbReference type="Google" id="ProtNLM"/>
    </source>
</evidence>
<dbReference type="InterPro" id="IPR002401">
    <property type="entry name" value="Cyt_P450_E_grp-I"/>
</dbReference>
<dbReference type="Proteomes" id="UP000320876">
    <property type="component" value="Unassembled WGS sequence"/>
</dbReference>
<keyword evidence="6" id="KW-1185">Reference proteome</keyword>